<dbReference type="PANTHER" id="PTHR47510">
    <property type="entry name" value="REVERSE TRANSCRIPTASE DOMAIN-CONTAINING PROTEIN"/>
    <property type="match status" value="1"/>
</dbReference>
<dbReference type="InterPro" id="IPR036691">
    <property type="entry name" value="Endo/exonu/phosph_ase_sf"/>
</dbReference>
<dbReference type="PANTHER" id="PTHR47510:SF3">
    <property type="entry name" value="ENDO_EXONUCLEASE_PHOSPHATASE DOMAIN-CONTAINING PROTEIN"/>
    <property type="match status" value="1"/>
</dbReference>
<evidence type="ECO:0000313" key="1">
    <source>
        <dbReference type="EMBL" id="CAK1597318.1"/>
    </source>
</evidence>
<name>A0AAV1LQH0_9NEOP</name>
<dbReference type="Proteomes" id="UP001314205">
    <property type="component" value="Unassembled WGS sequence"/>
</dbReference>
<sequence>MDGYNMYTELRNNRKGGGIIMYIHKKHKFRVHNKKTRYFECILGQITTPNKYSATLLAIYRPPSFIKHLFINELHCTLKTVNKNHDLFMLGDVNIDLKISSPIKHKYNTALYNYGLMCGISQYTRIEIANCKLSKTCIDHIYARSRTQGVYTAALGTQLADHRAIVLACIGTGRVRTQDVQTFKGKYNNKVLVSQLQDIDWQNTKHIFCPLKLYSLILKNIKTCYNKSLIQIKIKNDYRRNNNNWMNKKIHTACNYRDKLFIKWLKDTNNKILKLEYNKARNYANKIIQEYKNKYIKSEIINNKTDIRNLWVILNKITGKVVASVDNVIRNAMETNTIKTADIANNFAKTFSDSVKNITPKCNINILDSASYRRPANLSIRFQKATAGSVNKIIHSLSTKKAPGFDEIRIIDVKNISDKIAPVIANLINISVQNGTYPAELKTGIVR</sequence>
<dbReference type="SUPFAM" id="SSF56219">
    <property type="entry name" value="DNase I-like"/>
    <property type="match status" value="1"/>
</dbReference>
<keyword evidence="2" id="KW-1185">Reference proteome</keyword>
<accession>A0AAV1LQH0</accession>
<dbReference type="EMBL" id="CAVLGL010000094">
    <property type="protein sequence ID" value="CAK1597318.1"/>
    <property type="molecule type" value="Genomic_DNA"/>
</dbReference>
<reference evidence="1 2" key="1">
    <citation type="submission" date="2023-11" db="EMBL/GenBank/DDBJ databases">
        <authorList>
            <person name="Hedman E."/>
            <person name="Englund M."/>
            <person name="Stromberg M."/>
            <person name="Nyberg Akerstrom W."/>
            <person name="Nylinder S."/>
            <person name="Jareborg N."/>
            <person name="Kallberg Y."/>
            <person name="Kronander E."/>
        </authorList>
    </citation>
    <scope>NUCLEOTIDE SEQUENCE [LARGE SCALE GENOMIC DNA]</scope>
</reference>
<evidence type="ECO:0000313" key="2">
    <source>
        <dbReference type="Proteomes" id="UP001314205"/>
    </source>
</evidence>
<proteinExistence type="predicted"/>
<feature type="non-terminal residue" evidence="1">
    <location>
        <position position="447"/>
    </location>
</feature>
<gene>
    <name evidence="1" type="ORF">PARMNEM_LOCUS16559</name>
</gene>
<comment type="caution">
    <text evidence="1">The sequence shown here is derived from an EMBL/GenBank/DDBJ whole genome shotgun (WGS) entry which is preliminary data.</text>
</comment>
<organism evidence="1 2">
    <name type="scientific">Parnassius mnemosyne</name>
    <name type="common">clouded apollo</name>
    <dbReference type="NCBI Taxonomy" id="213953"/>
    <lineage>
        <taxon>Eukaryota</taxon>
        <taxon>Metazoa</taxon>
        <taxon>Ecdysozoa</taxon>
        <taxon>Arthropoda</taxon>
        <taxon>Hexapoda</taxon>
        <taxon>Insecta</taxon>
        <taxon>Pterygota</taxon>
        <taxon>Neoptera</taxon>
        <taxon>Endopterygota</taxon>
        <taxon>Lepidoptera</taxon>
        <taxon>Glossata</taxon>
        <taxon>Ditrysia</taxon>
        <taxon>Papilionoidea</taxon>
        <taxon>Papilionidae</taxon>
        <taxon>Parnassiinae</taxon>
        <taxon>Parnassini</taxon>
        <taxon>Parnassius</taxon>
        <taxon>Driopa</taxon>
    </lineage>
</organism>
<dbReference type="AlphaFoldDB" id="A0AAV1LQH0"/>
<protein>
    <submittedName>
        <fullName evidence="1">Uncharacterized protein</fullName>
    </submittedName>
</protein>
<dbReference type="Gene3D" id="3.60.10.10">
    <property type="entry name" value="Endonuclease/exonuclease/phosphatase"/>
    <property type="match status" value="1"/>
</dbReference>